<comment type="caution">
    <text evidence="1">The sequence shown here is derived from an EMBL/GenBank/DDBJ whole genome shotgun (WGS) entry which is preliminary data.</text>
</comment>
<evidence type="ECO:0000313" key="1">
    <source>
        <dbReference type="EMBL" id="GFQ74312.1"/>
    </source>
</evidence>
<evidence type="ECO:0000313" key="2">
    <source>
        <dbReference type="Proteomes" id="UP000887116"/>
    </source>
</evidence>
<dbReference type="Proteomes" id="UP000887116">
    <property type="component" value="Unassembled WGS sequence"/>
</dbReference>
<protein>
    <recommendedName>
        <fullName evidence="3">RNase H type-1 domain-containing protein</fullName>
    </recommendedName>
</protein>
<dbReference type="OrthoDB" id="6433690at2759"/>
<proteinExistence type="predicted"/>
<dbReference type="AlphaFoldDB" id="A0A8X6HHE3"/>
<evidence type="ECO:0008006" key="3">
    <source>
        <dbReference type="Google" id="ProtNLM"/>
    </source>
</evidence>
<dbReference type="SUPFAM" id="SSF53098">
    <property type="entry name" value="Ribonuclease H-like"/>
    <property type="match status" value="1"/>
</dbReference>
<reference evidence="1" key="1">
    <citation type="submission" date="2020-07" db="EMBL/GenBank/DDBJ databases">
        <title>Multicomponent nature underlies the extraordinary mechanical properties of spider dragline silk.</title>
        <authorList>
            <person name="Kono N."/>
            <person name="Nakamura H."/>
            <person name="Mori M."/>
            <person name="Yoshida Y."/>
            <person name="Ohtoshi R."/>
            <person name="Malay A.D."/>
            <person name="Moran D.A.P."/>
            <person name="Tomita M."/>
            <person name="Numata K."/>
            <person name="Arakawa K."/>
        </authorList>
    </citation>
    <scope>NUCLEOTIDE SEQUENCE</scope>
</reference>
<organism evidence="1 2">
    <name type="scientific">Trichonephila clavata</name>
    <name type="common">Joro spider</name>
    <name type="synonym">Nephila clavata</name>
    <dbReference type="NCBI Taxonomy" id="2740835"/>
    <lineage>
        <taxon>Eukaryota</taxon>
        <taxon>Metazoa</taxon>
        <taxon>Ecdysozoa</taxon>
        <taxon>Arthropoda</taxon>
        <taxon>Chelicerata</taxon>
        <taxon>Arachnida</taxon>
        <taxon>Araneae</taxon>
        <taxon>Araneomorphae</taxon>
        <taxon>Entelegynae</taxon>
        <taxon>Araneoidea</taxon>
        <taxon>Nephilidae</taxon>
        <taxon>Trichonephila</taxon>
    </lineage>
</organism>
<accession>A0A8X6HHE3</accession>
<name>A0A8X6HHE3_TRICU</name>
<dbReference type="InterPro" id="IPR012337">
    <property type="entry name" value="RNaseH-like_sf"/>
</dbReference>
<dbReference type="EMBL" id="BMAO01031336">
    <property type="protein sequence ID" value="GFQ74312.1"/>
    <property type="molecule type" value="Genomic_DNA"/>
</dbReference>
<sequence length="83" mass="9537">MVSNRVSDTWILTERKRSIQLLKDWSSVLDILGQDILLKLAALTQVSFKCFQWLPSHAGIDGNEIAHLLTREVRKHPTHSLFL</sequence>
<keyword evidence="2" id="KW-1185">Reference proteome</keyword>
<gene>
    <name evidence="1" type="ORF">TNCT_227821</name>
</gene>